<proteinExistence type="predicted"/>
<dbReference type="EMBL" id="LBUE01000004">
    <property type="protein sequence ID" value="KKQ56677.1"/>
    <property type="molecule type" value="Genomic_DNA"/>
</dbReference>
<gene>
    <name evidence="1" type="ORF">US75_C0004G0031</name>
</gene>
<protein>
    <submittedName>
        <fullName evidence="1">Uncharacterized protein</fullName>
    </submittedName>
</protein>
<organism evidence="1 2">
    <name type="scientific">Candidatus Woesebacteria bacterium GW2011_GWC1_38_13</name>
    <dbReference type="NCBI Taxonomy" id="1618583"/>
    <lineage>
        <taxon>Bacteria</taxon>
        <taxon>Candidatus Woeseibacteriota</taxon>
    </lineage>
</organism>
<feature type="non-terminal residue" evidence="1">
    <location>
        <position position="1"/>
    </location>
</feature>
<dbReference type="Proteomes" id="UP000034096">
    <property type="component" value="Unassembled WGS sequence"/>
</dbReference>
<comment type="caution">
    <text evidence="1">The sequence shown here is derived from an EMBL/GenBank/DDBJ whole genome shotgun (WGS) entry which is preliminary data.</text>
</comment>
<accession>A0A0G0IPQ2</accession>
<sequence>DGIKKDSEIKILINCSEKEKQEILKCQNFGKMKAILIYKFNED</sequence>
<evidence type="ECO:0000313" key="1">
    <source>
        <dbReference type="EMBL" id="KKQ56677.1"/>
    </source>
</evidence>
<dbReference type="STRING" id="1618583.US75_C0004G0031"/>
<dbReference type="AlphaFoldDB" id="A0A0G0IPQ2"/>
<evidence type="ECO:0000313" key="2">
    <source>
        <dbReference type="Proteomes" id="UP000034096"/>
    </source>
</evidence>
<reference evidence="1 2" key="1">
    <citation type="journal article" date="2015" name="Nature">
        <title>rRNA introns, odd ribosomes, and small enigmatic genomes across a large radiation of phyla.</title>
        <authorList>
            <person name="Brown C.T."/>
            <person name="Hug L.A."/>
            <person name="Thomas B.C."/>
            <person name="Sharon I."/>
            <person name="Castelle C.J."/>
            <person name="Singh A."/>
            <person name="Wilkins M.J."/>
            <person name="Williams K.H."/>
            <person name="Banfield J.F."/>
        </authorList>
    </citation>
    <scope>NUCLEOTIDE SEQUENCE [LARGE SCALE GENOMIC DNA]</scope>
</reference>
<name>A0A0G0IPQ2_9BACT</name>
<dbReference type="PATRIC" id="fig|1618583.3.peg.230"/>